<feature type="region of interest" description="Disordered" evidence="1">
    <location>
        <begin position="1"/>
        <end position="20"/>
    </location>
</feature>
<comment type="caution">
    <text evidence="2">The sequence shown here is derived from an EMBL/GenBank/DDBJ whole genome shotgun (WGS) entry which is preliminary data.</text>
</comment>
<reference evidence="2 3" key="1">
    <citation type="submission" date="2019-06" db="EMBL/GenBank/DDBJ databases">
        <title>Whole genome shotgun sequence of Nitrobacter winogradskyi NBRC 14297.</title>
        <authorList>
            <person name="Hosoyama A."/>
            <person name="Uohara A."/>
            <person name="Ohji S."/>
            <person name="Ichikawa N."/>
        </authorList>
    </citation>
    <scope>NUCLEOTIDE SEQUENCE [LARGE SCALE GENOMIC DNA]</scope>
    <source>
        <strain evidence="2 3">NBRC 14297</strain>
    </source>
</reference>
<dbReference type="AlphaFoldDB" id="A0A4Y3WFE1"/>
<evidence type="ECO:0000313" key="2">
    <source>
        <dbReference type="EMBL" id="GEC17613.1"/>
    </source>
</evidence>
<proteinExistence type="predicted"/>
<protein>
    <submittedName>
        <fullName evidence="2">Uncharacterized protein</fullName>
    </submittedName>
</protein>
<dbReference type="EMBL" id="BJNF01000122">
    <property type="protein sequence ID" value="GEC17613.1"/>
    <property type="molecule type" value="Genomic_DNA"/>
</dbReference>
<feature type="compositionally biased region" description="Basic and acidic residues" evidence="1">
    <location>
        <begin position="1"/>
        <end position="12"/>
    </location>
</feature>
<gene>
    <name evidence="2" type="ORF">NWI01_35050</name>
</gene>
<dbReference type="Proteomes" id="UP000318825">
    <property type="component" value="Unassembled WGS sequence"/>
</dbReference>
<organism evidence="2 3">
    <name type="scientific">Nitrobacter winogradskyi</name>
    <name type="common">Nitrobacter agilis</name>
    <dbReference type="NCBI Taxonomy" id="913"/>
    <lineage>
        <taxon>Bacteria</taxon>
        <taxon>Pseudomonadati</taxon>
        <taxon>Pseudomonadota</taxon>
        <taxon>Alphaproteobacteria</taxon>
        <taxon>Hyphomicrobiales</taxon>
        <taxon>Nitrobacteraceae</taxon>
        <taxon>Nitrobacter</taxon>
    </lineage>
</organism>
<sequence length="74" mass="7821">MPLAKVSRDRAGRGGRSRSLSYKPVHAGAFLSRAPKGDLCSRTTRAGAMCRGLGTAGWLAGVPMLTLKEFVYGP</sequence>
<accession>A0A4Y3WFE1</accession>
<evidence type="ECO:0000256" key="1">
    <source>
        <dbReference type="SAM" id="MobiDB-lite"/>
    </source>
</evidence>
<name>A0A4Y3WFE1_NITWI</name>
<evidence type="ECO:0000313" key="3">
    <source>
        <dbReference type="Proteomes" id="UP000318825"/>
    </source>
</evidence>